<organism evidence="1 2">
    <name type="scientific">Auxenochlorella protothecoides</name>
    <name type="common">Green microalga</name>
    <name type="synonym">Chlorella protothecoides</name>
    <dbReference type="NCBI Taxonomy" id="3075"/>
    <lineage>
        <taxon>Eukaryota</taxon>
        <taxon>Viridiplantae</taxon>
        <taxon>Chlorophyta</taxon>
        <taxon>core chlorophytes</taxon>
        <taxon>Trebouxiophyceae</taxon>
        <taxon>Chlorellales</taxon>
        <taxon>Chlorellaceae</taxon>
        <taxon>Auxenochlorella</taxon>
    </lineage>
</organism>
<dbReference type="EMBL" id="KL662110">
    <property type="protein sequence ID" value="KFM24750.1"/>
    <property type="molecule type" value="Genomic_DNA"/>
</dbReference>
<dbReference type="KEGG" id="apro:F751_3762"/>
<evidence type="ECO:0000313" key="2">
    <source>
        <dbReference type="Proteomes" id="UP000028924"/>
    </source>
</evidence>
<name>A0A087SG96_AUXPR</name>
<dbReference type="RefSeq" id="XP_011397638.1">
    <property type="nucleotide sequence ID" value="XM_011399336.1"/>
</dbReference>
<proteinExistence type="predicted"/>
<dbReference type="Proteomes" id="UP000028924">
    <property type="component" value="Unassembled WGS sequence"/>
</dbReference>
<gene>
    <name evidence="1" type="ORF">F751_3762</name>
</gene>
<evidence type="ECO:0000313" key="1">
    <source>
        <dbReference type="EMBL" id="KFM24750.1"/>
    </source>
</evidence>
<sequence length="61" mass="6779">MMRRLAIMVRMAPAAKASVELRSAPLDDLTTVKALFVTTKKRVVTMASVTIRPSLLLPRRV</sequence>
<keyword evidence="2" id="KW-1185">Reference proteome</keyword>
<dbReference type="GeneID" id="23615153"/>
<protein>
    <submittedName>
        <fullName evidence="1">Uncharacterized protein</fullName>
    </submittedName>
</protein>
<dbReference type="AlphaFoldDB" id="A0A087SG96"/>
<accession>A0A087SG96</accession>
<reference evidence="1 2" key="1">
    <citation type="journal article" date="2014" name="BMC Genomics">
        <title>Oil accumulation mechanisms of the oleaginous microalga Chlorella protothecoides revealed through its genome, transcriptomes, and proteomes.</title>
        <authorList>
            <person name="Gao C."/>
            <person name="Wang Y."/>
            <person name="Shen Y."/>
            <person name="Yan D."/>
            <person name="He X."/>
            <person name="Dai J."/>
            <person name="Wu Q."/>
        </authorList>
    </citation>
    <scope>NUCLEOTIDE SEQUENCE [LARGE SCALE GENOMIC DNA]</scope>
    <source>
        <strain evidence="1 2">0710</strain>
    </source>
</reference>